<protein>
    <submittedName>
        <fullName evidence="2">Uncharacterized protein</fullName>
    </submittedName>
</protein>
<sequence>MCFFFIKSFHIATAIEDAAAPLVITSDQEKRLLSTDCEPFTHPGGSTANNEDNWISTTSGQTLAAFCAVGEADCCRSSGGGVNAAEECINWNTAVEYTICPGACRDGTSICDGIANGSNGGGKVIIHSNACTNGYVVCASIGGQMEIANIEIFSGACSGIDGVCYAIGRYSSTLTRIKIPANECNEPDVGGVNGKCYYCGLLSTFEGTFVATNECCAETYNYNEACNYTTPPEEPNLCKNVNCSNRGKCQVLSFTEAECKCENTFIQSEDKLNCICPSDHVFNADANHCFPITETPSKSPTSSPVATPSLSPSQEPTEDKEEDELPCEDDLSSTFTLDNGNIVDCKWILKNKKRRTVRKAKYCVHEEIINMCPVSCDACSA</sequence>
<proteinExistence type="predicted"/>
<feature type="compositionally biased region" description="Low complexity" evidence="1">
    <location>
        <begin position="295"/>
        <end position="313"/>
    </location>
</feature>
<dbReference type="EMBL" id="BLLK01000077">
    <property type="protein sequence ID" value="GFH62100.1"/>
    <property type="molecule type" value="Genomic_DNA"/>
</dbReference>
<feature type="compositionally biased region" description="Acidic residues" evidence="1">
    <location>
        <begin position="316"/>
        <end position="325"/>
    </location>
</feature>
<dbReference type="AlphaFoldDB" id="A0AAD3DEV4"/>
<gene>
    <name evidence="2" type="ORF">CTEN210_18576</name>
</gene>
<comment type="caution">
    <text evidence="2">The sequence shown here is derived from an EMBL/GenBank/DDBJ whole genome shotgun (WGS) entry which is preliminary data.</text>
</comment>
<evidence type="ECO:0000256" key="1">
    <source>
        <dbReference type="SAM" id="MobiDB-lite"/>
    </source>
</evidence>
<keyword evidence="3" id="KW-1185">Reference proteome</keyword>
<organism evidence="2 3">
    <name type="scientific">Chaetoceros tenuissimus</name>
    <dbReference type="NCBI Taxonomy" id="426638"/>
    <lineage>
        <taxon>Eukaryota</taxon>
        <taxon>Sar</taxon>
        <taxon>Stramenopiles</taxon>
        <taxon>Ochrophyta</taxon>
        <taxon>Bacillariophyta</taxon>
        <taxon>Coscinodiscophyceae</taxon>
        <taxon>Chaetocerotophycidae</taxon>
        <taxon>Chaetocerotales</taxon>
        <taxon>Chaetocerotaceae</taxon>
        <taxon>Chaetoceros</taxon>
    </lineage>
</organism>
<evidence type="ECO:0000313" key="2">
    <source>
        <dbReference type="EMBL" id="GFH62100.1"/>
    </source>
</evidence>
<evidence type="ECO:0000313" key="3">
    <source>
        <dbReference type="Proteomes" id="UP001054902"/>
    </source>
</evidence>
<dbReference type="Proteomes" id="UP001054902">
    <property type="component" value="Unassembled WGS sequence"/>
</dbReference>
<accession>A0AAD3DEV4</accession>
<feature type="region of interest" description="Disordered" evidence="1">
    <location>
        <begin position="295"/>
        <end position="325"/>
    </location>
</feature>
<reference evidence="2 3" key="1">
    <citation type="journal article" date="2021" name="Sci. Rep.">
        <title>The genome of the diatom Chaetoceros tenuissimus carries an ancient integrated fragment of an extant virus.</title>
        <authorList>
            <person name="Hongo Y."/>
            <person name="Kimura K."/>
            <person name="Takaki Y."/>
            <person name="Yoshida Y."/>
            <person name="Baba S."/>
            <person name="Kobayashi G."/>
            <person name="Nagasaki K."/>
            <person name="Hano T."/>
            <person name="Tomaru Y."/>
        </authorList>
    </citation>
    <scope>NUCLEOTIDE SEQUENCE [LARGE SCALE GENOMIC DNA]</scope>
    <source>
        <strain evidence="2 3">NIES-3715</strain>
    </source>
</reference>
<name>A0AAD3DEV4_9STRA</name>